<proteinExistence type="predicted"/>
<protein>
    <submittedName>
        <fullName evidence="2">Uncharacterized protein</fullName>
    </submittedName>
</protein>
<dbReference type="InterPro" id="IPR008993">
    <property type="entry name" value="TIMP-like_OB-fold"/>
</dbReference>
<comment type="caution">
    <text evidence="2">The sequence shown here is derived from an EMBL/GenBank/DDBJ whole genome shotgun (WGS) entry which is preliminary data.</text>
</comment>
<keyword evidence="1" id="KW-0732">Signal</keyword>
<dbReference type="Proteomes" id="UP000252519">
    <property type="component" value="Unassembled WGS sequence"/>
</dbReference>
<evidence type="ECO:0000256" key="1">
    <source>
        <dbReference type="SAM" id="SignalP"/>
    </source>
</evidence>
<dbReference type="EMBL" id="JOJR01000441">
    <property type="protein sequence ID" value="RCN37804.1"/>
    <property type="molecule type" value="Genomic_DNA"/>
</dbReference>
<dbReference type="SUPFAM" id="SSF50242">
    <property type="entry name" value="TIMP-like"/>
    <property type="match status" value="1"/>
</dbReference>
<name>A0A368G048_ANCCA</name>
<sequence>MKVLHFLLLLHLKVLGIASQYECPAKGEITKSNLDRAYFVAKVQVVGERLQTDKNYYLYDIRYSDFYATYHDLDYTKKYATRTLGYYAYCAAPLVNGTYYVIGCFSYETHRCRIVREFDKLTETEKERIKSMISSAYYYYLGWYAY</sequence>
<reference evidence="2 3" key="1">
    <citation type="submission" date="2014-10" db="EMBL/GenBank/DDBJ databases">
        <title>Draft genome of the hookworm Ancylostoma caninum.</title>
        <authorList>
            <person name="Mitreva M."/>
        </authorList>
    </citation>
    <scope>NUCLEOTIDE SEQUENCE [LARGE SCALE GENOMIC DNA]</scope>
    <source>
        <strain evidence="2 3">Baltimore</strain>
    </source>
</reference>
<feature type="chain" id="PRO_5016884695" evidence="1">
    <location>
        <begin position="20"/>
        <end position="146"/>
    </location>
</feature>
<organism evidence="2 3">
    <name type="scientific">Ancylostoma caninum</name>
    <name type="common">Dog hookworm</name>
    <dbReference type="NCBI Taxonomy" id="29170"/>
    <lineage>
        <taxon>Eukaryota</taxon>
        <taxon>Metazoa</taxon>
        <taxon>Ecdysozoa</taxon>
        <taxon>Nematoda</taxon>
        <taxon>Chromadorea</taxon>
        <taxon>Rhabditida</taxon>
        <taxon>Rhabditina</taxon>
        <taxon>Rhabditomorpha</taxon>
        <taxon>Strongyloidea</taxon>
        <taxon>Ancylostomatidae</taxon>
        <taxon>Ancylostomatinae</taxon>
        <taxon>Ancylostoma</taxon>
    </lineage>
</organism>
<feature type="signal peptide" evidence="1">
    <location>
        <begin position="1"/>
        <end position="19"/>
    </location>
</feature>
<dbReference type="AlphaFoldDB" id="A0A368G048"/>
<dbReference type="Gene3D" id="2.40.50.780">
    <property type="match status" value="1"/>
</dbReference>
<evidence type="ECO:0000313" key="2">
    <source>
        <dbReference type="EMBL" id="RCN37804.1"/>
    </source>
</evidence>
<gene>
    <name evidence="2" type="ORF">ANCCAN_16281</name>
</gene>
<accession>A0A368G048</accession>
<dbReference type="InterPro" id="IPR049084">
    <property type="entry name" value="AceES-2"/>
</dbReference>
<dbReference type="Pfam" id="PF21556">
    <property type="entry name" value="AceES-2"/>
    <property type="match status" value="1"/>
</dbReference>
<evidence type="ECO:0000313" key="3">
    <source>
        <dbReference type="Proteomes" id="UP000252519"/>
    </source>
</evidence>
<keyword evidence="3" id="KW-1185">Reference proteome</keyword>